<evidence type="ECO:0000256" key="4">
    <source>
        <dbReference type="ARBA" id="ARBA00022741"/>
    </source>
</evidence>
<dbReference type="GO" id="GO:0015807">
    <property type="term" value="P:L-amino acid transport"/>
    <property type="evidence" value="ECO:0007669"/>
    <property type="project" value="TreeGrafter"/>
</dbReference>
<dbReference type="Proteomes" id="UP000608923">
    <property type="component" value="Unassembled WGS sequence"/>
</dbReference>
<keyword evidence="3" id="KW-0472">Membrane</keyword>
<gene>
    <name evidence="8" type="ORF">GCM10010096_13520</name>
</gene>
<keyword evidence="6" id="KW-0029">Amino-acid transport</keyword>
<dbReference type="PROSITE" id="PS00211">
    <property type="entry name" value="ABC_TRANSPORTER_1"/>
    <property type="match status" value="1"/>
</dbReference>
<dbReference type="CDD" id="cd03224">
    <property type="entry name" value="ABC_TM1139_LivF_branched"/>
    <property type="match status" value="1"/>
</dbReference>
<evidence type="ECO:0000313" key="9">
    <source>
        <dbReference type="Proteomes" id="UP000608923"/>
    </source>
</evidence>
<keyword evidence="4" id="KW-0547">Nucleotide-binding</keyword>
<proteinExistence type="inferred from homology"/>
<feature type="domain" description="ABC transporter" evidence="7">
    <location>
        <begin position="2"/>
        <end position="234"/>
    </location>
</feature>
<evidence type="ECO:0000256" key="3">
    <source>
        <dbReference type="ARBA" id="ARBA00022475"/>
    </source>
</evidence>
<dbReference type="InterPro" id="IPR052156">
    <property type="entry name" value="BCAA_Transport_ATP-bd_LivF"/>
</dbReference>
<evidence type="ECO:0000256" key="6">
    <source>
        <dbReference type="ARBA" id="ARBA00022970"/>
    </source>
</evidence>
<dbReference type="PANTHER" id="PTHR43820:SF2">
    <property type="entry name" value="ABC TRANSPORTER ATP-BINDING PROTEIN"/>
    <property type="match status" value="1"/>
</dbReference>
<dbReference type="PROSITE" id="PS50893">
    <property type="entry name" value="ABC_TRANSPORTER_2"/>
    <property type="match status" value="1"/>
</dbReference>
<comment type="caution">
    <text evidence="8">The sequence shown here is derived from an EMBL/GenBank/DDBJ whole genome shotgun (WGS) entry which is preliminary data.</text>
</comment>
<keyword evidence="9" id="KW-1185">Reference proteome</keyword>
<sequence length="234" mass="25880">MLETTQLQSGYGASQVLFGVDLSIRTGQVVTVLGRNGMGKTTLLKTILGQLPVRGGDVKFDGQSIAGWNSDRIARAGIAIVPEGRQCFPNLTVAEHLTAFACNRNPKAHKTWTPERVYDFFPRLRERASNMGNQLSGGEQQMLAIGRALVTNPKLLILDEASEGLAPKVREEIWNCLAVLREEGQTILLIDKYVERLMALSDHHIILERGKLVWQGNSEALGADRTLWTRYLGV</sequence>
<evidence type="ECO:0000256" key="1">
    <source>
        <dbReference type="ARBA" id="ARBA00005417"/>
    </source>
</evidence>
<keyword evidence="2" id="KW-0813">Transport</keyword>
<keyword evidence="3" id="KW-1003">Cell membrane</keyword>
<dbReference type="InterPro" id="IPR003593">
    <property type="entry name" value="AAA+_ATPase"/>
</dbReference>
<dbReference type="InterPro" id="IPR027417">
    <property type="entry name" value="P-loop_NTPase"/>
</dbReference>
<evidence type="ECO:0000256" key="2">
    <source>
        <dbReference type="ARBA" id="ARBA00022448"/>
    </source>
</evidence>
<protein>
    <submittedName>
        <fullName evidence="8">ABC transporter ATP-binding protein</fullName>
    </submittedName>
</protein>
<dbReference type="GO" id="GO:0016887">
    <property type="term" value="F:ATP hydrolysis activity"/>
    <property type="evidence" value="ECO:0007669"/>
    <property type="project" value="InterPro"/>
</dbReference>
<dbReference type="Gene3D" id="3.40.50.300">
    <property type="entry name" value="P-loop containing nucleotide triphosphate hydrolases"/>
    <property type="match status" value="1"/>
</dbReference>
<dbReference type="InterPro" id="IPR003439">
    <property type="entry name" value="ABC_transporter-like_ATP-bd"/>
</dbReference>
<dbReference type="SUPFAM" id="SSF52540">
    <property type="entry name" value="P-loop containing nucleoside triphosphate hydrolases"/>
    <property type="match status" value="1"/>
</dbReference>
<evidence type="ECO:0000256" key="5">
    <source>
        <dbReference type="ARBA" id="ARBA00022840"/>
    </source>
</evidence>
<dbReference type="GO" id="GO:0005524">
    <property type="term" value="F:ATP binding"/>
    <property type="evidence" value="ECO:0007669"/>
    <property type="project" value="UniProtKB-KW"/>
</dbReference>
<accession>A0A8H9M838</accession>
<organism evidence="8 9">
    <name type="scientific">Alcaligenes pakistanensis</name>
    <dbReference type="NCBI Taxonomy" id="1482717"/>
    <lineage>
        <taxon>Bacteria</taxon>
        <taxon>Pseudomonadati</taxon>
        <taxon>Pseudomonadota</taxon>
        <taxon>Betaproteobacteria</taxon>
        <taxon>Burkholderiales</taxon>
        <taxon>Alcaligenaceae</taxon>
        <taxon>Alcaligenes</taxon>
    </lineage>
</organism>
<dbReference type="AlphaFoldDB" id="A0A8H9M838"/>
<keyword evidence="5 8" id="KW-0067">ATP-binding</keyword>
<dbReference type="RefSeq" id="WP_189391778.1">
    <property type="nucleotide sequence ID" value="NZ_BMZN01000002.1"/>
</dbReference>
<dbReference type="Pfam" id="PF00005">
    <property type="entry name" value="ABC_tran"/>
    <property type="match status" value="1"/>
</dbReference>
<evidence type="ECO:0000259" key="7">
    <source>
        <dbReference type="PROSITE" id="PS50893"/>
    </source>
</evidence>
<evidence type="ECO:0000313" key="8">
    <source>
        <dbReference type="EMBL" id="GHC43689.1"/>
    </source>
</evidence>
<comment type="similarity">
    <text evidence="1">Belongs to the ABC transporter superfamily.</text>
</comment>
<dbReference type="InterPro" id="IPR017871">
    <property type="entry name" value="ABC_transporter-like_CS"/>
</dbReference>
<name>A0A8H9M838_9BURK</name>
<dbReference type="PANTHER" id="PTHR43820">
    <property type="entry name" value="HIGH-AFFINITY BRANCHED-CHAIN AMINO ACID TRANSPORT ATP-BINDING PROTEIN LIVF"/>
    <property type="match status" value="1"/>
</dbReference>
<reference evidence="9" key="1">
    <citation type="journal article" date="2019" name="Int. J. Syst. Evol. Microbiol.">
        <title>The Global Catalogue of Microorganisms (GCM) 10K type strain sequencing project: providing services to taxonomists for standard genome sequencing and annotation.</title>
        <authorList>
            <consortium name="The Broad Institute Genomics Platform"/>
            <consortium name="The Broad Institute Genome Sequencing Center for Infectious Disease"/>
            <person name="Wu L."/>
            <person name="Ma J."/>
        </authorList>
    </citation>
    <scope>NUCLEOTIDE SEQUENCE [LARGE SCALE GENOMIC DNA]</scope>
    <source>
        <strain evidence="9">KCTC 42083</strain>
    </source>
</reference>
<dbReference type="GO" id="GO:0015658">
    <property type="term" value="F:branched-chain amino acid transmembrane transporter activity"/>
    <property type="evidence" value="ECO:0007669"/>
    <property type="project" value="TreeGrafter"/>
</dbReference>
<dbReference type="SMART" id="SM00382">
    <property type="entry name" value="AAA"/>
    <property type="match status" value="1"/>
</dbReference>
<dbReference type="EMBL" id="BMZN01000002">
    <property type="protein sequence ID" value="GHC43689.1"/>
    <property type="molecule type" value="Genomic_DNA"/>
</dbReference>